<evidence type="ECO:0000259" key="2">
    <source>
        <dbReference type="Pfam" id="PF14213"/>
    </source>
</evidence>
<keyword evidence="4" id="KW-1185">Reference proteome</keyword>
<dbReference type="Proteomes" id="UP000199211">
    <property type="component" value="Unassembled WGS sequence"/>
</dbReference>
<organism evidence="3 4">
    <name type="scientific">Marinobacter salarius</name>
    <dbReference type="NCBI Taxonomy" id="1420917"/>
    <lineage>
        <taxon>Bacteria</taxon>
        <taxon>Pseudomonadati</taxon>
        <taxon>Pseudomonadota</taxon>
        <taxon>Gammaproteobacteria</taxon>
        <taxon>Pseudomonadales</taxon>
        <taxon>Marinobacteraceae</taxon>
        <taxon>Marinobacter</taxon>
    </lineage>
</organism>
<evidence type="ECO:0000313" key="3">
    <source>
        <dbReference type="EMBL" id="SFM15117.1"/>
    </source>
</evidence>
<accession>A0ABY1FUU6</accession>
<comment type="caution">
    <text evidence="3">The sequence shown here is derived from an EMBL/GenBank/DDBJ whole genome shotgun (WGS) entry which is preliminary data.</text>
</comment>
<dbReference type="InterPro" id="IPR025474">
    <property type="entry name" value="DUF4325"/>
</dbReference>
<proteinExistence type="predicted"/>
<dbReference type="Pfam" id="PF14213">
    <property type="entry name" value="DUF4325"/>
    <property type="match status" value="1"/>
</dbReference>
<feature type="compositionally biased region" description="Basic and acidic residues" evidence="1">
    <location>
        <begin position="9"/>
        <end position="24"/>
    </location>
</feature>
<gene>
    <name evidence="3" type="ORF">SAMN04487868_1413</name>
</gene>
<name>A0ABY1FUU6_9GAMM</name>
<evidence type="ECO:0000256" key="1">
    <source>
        <dbReference type="SAM" id="MobiDB-lite"/>
    </source>
</evidence>
<feature type="region of interest" description="Disordered" evidence="1">
    <location>
        <begin position="1"/>
        <end position="24"/>
    </location>
</feature>
<dbReference type="EMBL" id="FOTV01000041">
    <property type="protein sequence ID" value="SFM15117.1"/>
    <property type="molecule type" value="Genomic_DNA"/>
</dbReference>
<dbReference type="RefSeq" id="WP_091644663.1">
    <property type="nucleotide sequence ID" value="NZ_FOTV01000041.1"/>
</dbReference>
<evidence type="ECO:0000313" key="4">
    <source>
        <dbReference type="Proteomes" id="UP000199211"/>
    </source>
</evidence>
<feature type="domain" description="DUF4325" evidence="2">
    <location>
        <begin position="25"/>
        <end position="92"/>
    </location>
</feature>
<reference evidence="3 4" key="1">
    <citation type="submission" date="2016-10" db="EMBL/GenBank/DDBJ databases">
        <authorList>
            <person name="Varghese N."/>
            <person name="Submissions S."/>
        </authorList>
    </citation>
    <scope>NUCLEOTIDE SEQUENCE [LARGE SCALE GENOMIC DNA]</scope>
    <source>
        <strain evidence="3 4">DSM 26291</strain>
    </source>
</reference>
<protein>
    <recommendedName>
        <fullName evidence="2">DUF4325 domain-containing protein</fullName>
    </recommendedName>
</protein>
<sequence>MQSINVGKDFSDHPIGRYRDDGPESGEVFREDVLIPKLQLLKGSEKLEIILDDDVEGYGSSFLVEAFAGVVKVGFMTSEQLLEKLTFKYSDEDFEFFEKKIKEYISEASTGSAKGSR</sequence>